<organism evidence="1 2">
    <name type="scientific">Bradyrhizobium macuxiense</name>
    <dbReference type="NCBI Taxonomy" id="1755647"/>
    <lineage>
        <taxon>Bacteria</taxon>
        <taxon>Pseudomonadati</taxon>
        <taxon>Pseudomonadota</taxon>
        <taxon>Alphaproteobacteria</taxon>
        <taxon>Hyphomicrobiales</taxon>
        <taxon>Nitrobacteraceae</taxon>
        <taxon>Bradyrhizobium</taxon>
    </lineage>
</organism>
<evidence type="ECO:0000313" key="2">
    <source>
        <dbReference type="Proteomes" id="UP000057737"/>
    </source>
</evidence>
<gene>
    <name evidence="1" type="ORF">AS156_29480</name>
</gene>
<proteinExistence type="predicted"/>
<protein>
    <submittedName>
        <fullName evidence="1">Uncharacterized protein</fullName>
    </submittedName>
</protein>
<dbReference type="AlphaFoldDB" id="A0A109K3X6"/>
<sequence>MRLIVALTVAPHMVLPPSEPQRQERTATTTAAATTTLTAATSARVSILMDIGTDEIDRARTAVR</sequence>
<dbReference type="EMBL" id="LNCU01000020">
    <property type="protein sequence ID" value="KWV60357.1"/>
    <property type="molecule type" value="Genomic_DNA"/>
</dbReference>
<comment type="caution">
    <text evidence="1">The sequence shown here is derived from an EMBL/GenBank/DDBJ whole genome shotgun (WGS) entry which is preliminary data.</text>
</comment>
<evidence type="ECO:0000313" key="1">
    <source>
        <dbReference type="EMBL" id="KWV60357.1"/>
    </source>
</evidence>
<accession>A0A109K3X6</accession>
<keyword evidence="2" id="KW-1185">Reference proteome</keyword>
<name>A0A109K3X6_9BRAD</name>
<dbReference type="Proteomes" id="UP000057737">
    <property type="component" value="Unassembled WGS sequence"/>
</dbReference>
<reference evidence="1 2" key="1">
    <citation type="submission" date="2015-11" db="EMBL/GenBank/DDBJ databases">
        <title>Draft Genome Sequence of the Strain BR 10303 (Bradyrhizobium sp.) isolated from nodules of Centrolobium paraense.</title>
        <authorList>
            <person name="Zelli J.E."/>
            <person name="Simoes-Araujo J.L."/>
            <person name="Barauna A.C."/>
            <person name="Silva K."/>
        </authorList>
    </citation>
    <scope>NUCLEOTIDE SEQUENCE [LARGE SCALE GENOMIC DNA]</scope>
    <source>
        <strain evidence="1 2">BR 10303</strain>
    </source>
</reference>